<evidence type="ECO:0000256" key="1">
    <source>
        <dbReference type="SAM" id="SignalP"/>
    </source>
</evidence>
<feature type="signal peptide" evidence="1">
    <location>
        <begin position="1"/>
        <end position="28"/>
    </location>
</feature>
<reference evidence="2 3" key="1">
    <citation type="journal article" date="2010" name="Stand. Genomic Sci.">
        <title>Complete genome sequence of Desulfarculus baarsii type strain (2st14).</title>
        <authorList>
            <person name="Sun H."/>
            <person name="Spring S."/>
            <person name="Lapidus A."/>
            <person name="Davenport K."/>
            <person name="Del Rio T.G."/>
            <person name="Tice H."/>
            <person name="Nolan M."/>
            <person name="Copeland A."/>
            <person name="Cheng J.F."/>
            <person name="Lucas S."/>
            <person name="Tapia R."/>
            <person name="Goodwin L."/>
            <person name="Pitluck S."/>
            <person name="Ivanova N."/>
            <person name="Pagani I."/>
            <person name="Mavromatis K."/>
            <person name="Ovchinnikova G."/>
            <person name="Pati A."/>
            <person name="Chen A."/>
            <person name="Palaniappan K."/>
            <person name="Hauser L."/>
            <person name="Chang Y.J."/>
            <person name="Jeffries C.D."/>
            <person name="Detter J.C."/>
            <person name="Han C."/>
            <person name="Rohde M."/>
            <person name="Brambilla E."/>
            <person name="Goker M."/>
            <person name="Woyke T."/>
            <person name="Bristow J."/>
            <person name="Eisen J.A."/>
            <person name="Markowitz V."/>
            <person name="Hugenholtz P."/>
            <person name="Kyrpides N.C."/>
            <person name="Klenk H.P."/>
            <person name="Land M."/>
        </authorList>
    </citation>
    <scope>NUCLEOTIDE SEQUENCE [LARGE SCALE GENOMIC DNA]</scope>
    <source>
        <strain evidence="3">ATCC 33931 / DSM 2075 / LMG 7858 / VKM B-1802 / 2st14</strain>
    </source>
</reference>
<protein>
    <recommendedName>
        <fullName evidence="4">Alginate export domain-containing protein</fullName>
    </recommendedName>
</protein>
<dbReference type="RefSeq" id="WP_013259615.1">
    <property type="nucleotide sequence ID" value="NC_014365.1"/>
</dbReference>
<feature type="chain" id="PRO_5003150296" description="Alginate export domain-containing protein" evidence="1">
    <location>
        <begin position="29"/>
        <end position="473"/>
    </location>
</feature>
<dbReference type="Proteomes" id="UP000009047">
    <property type="component" value="Chromosome"/>
</dbReference>
<evidence type="ECO:0000313" key="2">
    <source>
        <dbReference type="EMBL" id="ADK86176.1"/>
    </source>
</evidence>
<dbReference type="STRING" id="644282.Deba_2822"/>
<accession>E1QMD3</accession>
<dbReference type="eggNOG" id="ENOG5033JAP">
    <property type="taxonomic scope" value="Bacteria"/>
</dbReference>
<evidence type="ECO:0000313" key="3">
    <source>
        <dbReference type="Proteomes" id="UP000009047"/>
    </source>
</evidence>
<proteinExistence type="predicted"/>
<dbReference type="KEGG" id="dbr:Deba_2822"/>
<sequence length="473" mass="54076">MAKLLKSLLSLLAVAATVLALLAAPAWAEGEEPADEDLSELLNEAPDAAGLGQDESGGPWGVRFEGELRANVWYQYGGEHEWKTTNRLDLLAEKQLDALKLLGRLKLDYQNLQQEPDFRADPRELYGQYRLQASWFNYLDLTAGKRILYWGKGDEIRPVDIANPEDMTSYLFYLKNERKTGVLGLFADWAINRFVIVEAFWSPYFQKSWTPDLGDYFEPHALRALHDAGVGEGSAIAPDSFSDMASAGGRLKLSVERFDIGLYAYQGYSNMPTYEVSALARHPLYGLPIIPTQVSPKYYRTTMYGLDFERALGDFVFRGELAWFADGNQANIDWAHDPTLLLKRPSGVEEAQELQYVAGVDKNDLFIRHLYVNVQYVGQYILDYEDYFTEDQATHGMTLSTHYSMFDSKLKFRYWLVCDFTNHTYRNLLEGTYKINNWSEVSLGTIFYDGDADTLFGQYDNKDYVYTQLKLIF</sequence>
<dbReference type="EMBL" id="CP002085">
    <property type="protein sequence ID" value="ADK86176.1"/>
    <property type="molecule type" value="Genomic_DNA"/>
</dbReference>
<gene>
    <name evidence="2" type="ordered locus">Deba_2822</name>
</gene>
<dbReference type="HOGENOM" id="CLU_031778_0_0_7"/>
<name>E1QMD3_DESB2</name>
<evidence type="ECO:0008006" key="4">
    <source>
        <dbReference type="Google" id="ProtNLM"/>
    </source>
</evidence>
<keyword evidence="1" id="KW-0732">Signal</keyword>
<organism evidence="2 3">
    <name type="scientific">Desulfarculus baarsii (strain ATCC 33931 / DSM 2075 / LMG 7858 / VKM B-1802 / 2st14)</name>
    <dbReference type="NCBI Taxonomy" id="644282"/>
    <lineage>
        <taxon>Bacteria</taxon>
        <taxon>Pseudomonadati</taxon>
        <taxon>Thermodesulfobacteriota</taxon>
        <taxon>Desulfarculia</taxon>
        <taxon>Desulfarculales</taxon>
        <taxon>Desulfarculaceae</taxon>
        <taxon>Desulfarculus</taxon>
    </lineage>
</organism>
<dbReference type="OrthoDB" id="9801336at2"/>
<keyword evidence="3" id="KW-1185">Reference proteome</keyword>
<dbReference type="AlphaFoldDB" id="E1QMD3"/>